<gene>
    <name evidence="2" type="primary">Mo05003</name>
    <name evidence="2" type="ORF">E5Q_05003</name>
</gene>
<dbReference type="InterPro" id="IPR016181">
    <property type="entry name" value="Acyl_CoA_acyltransferase"/>
</dbReference>
<evidence type="ECO:0000313" key="2">
    <source>
        <dbReference type="EMBL" id="GAA98318.1"/>
    </source>
</evidence>
<sequence>MTLTNAAVQDGAAITISRVVEADLDEFVRVSIDGFSADPLVSAIMMPIGVTPKSKAAWMHYTRALFEGCHLWKAAKPDTGEIVGGLILGTVERDERGKWSGHMPRWADNSNPFWHDPAWLPDFNITLMRQLRERTVPAEESLMKGRRYIKGISLFVLKELQHAGIGRQLCAHALSHAKQQGLPIFCLASPAGLTLYLKLGFEKGETVMLDPAKPQETMTVMLLSPE</sequence>
<dbReference type="InterPro" id="IPR000182">
    <property type="entry name" value="GNAT_dom"/>
</dbReference>
<evidence type="ECO:0000313" key="3">
    <source>
        <dbReference type="Proteomes" id="UP000009131"/>
    </source>
</evidence>
<comment type="caution">
    <text evidence="2">The sequence shown here is derived from an EMBL/GenBank/DDBJ whole genome shotgun (WGS) entry which is preliminary data.</text>
</comment>
<name>G7E658_MIXOS</name>
<dbReference type="RefSeq" id="XP_014569167.1">
    <property type="nucleotide sequence ID" value="XM_014713681.1"/>
</dbReference>
<dbReference type="PANTHER" id="PTHR42791:SF1">
    <property type="entry name" value="N-ACETYLTRANSFERASE DOMAIN-CONTAINING PROTEIN"/>
    <property type="match status" value="1"/>
</dbReference>
<dbReference type="EMBL" id="BABT02000150">
    <property type="protein sequence ID" value="GAA98318.1"/>
    <property type="molecule type" value="Genomic_DNA"/>
</dbReference>
<dbReference type="AlphaFoldDB" id="G7E658"/>
<proteinExistence type="predicted"/>
<accession>G7E658</accession>
<dbReference type="InParanoid" id="G7E658"/>
<protein>
    <recommendedName>
        <fullName evidence="1">N-acetyltransferase domain-containing protein</fullName>
    </recommendedName>
</protein>
<dbReference type="OrthoDB" id="2115692at2759"/>
<dbReference type="Pfam" id="PF13508">
    <property type="entry name" value="Acetyltransf_7"/>
    <property type="match status" value="1"/>
</dbReference>
<feature type="domain" description="N-acetyltransferase" evidence="1">
    <location>
        <begin position="14"/>
        <end position="226"/>
    </location>
</feature>
<dbReference type="Gene3D" id="3.40.630.30">
    <property type="match status" value="1"/>
</dbReference>
<dbReference type="GO" id="GO:0016747">
    <property type="term" value="F:acyltransferase activity, transferring groups other than amino-acyl groups"/>
    <property type="evidence" value="ECO:0007669"/>
    <property type="project" value="InterPro"/>
</dbReference>
<evidence type="ECO:0000259" key="1">
    <source>
        <dbReference type="PROSITE" id="PS51186"/>
    </source>
</evidence>
<dbReference type="SUPFAM" id="SSF55729">
    <property type="entry name" value="Acyl-CoA N-acyltransferases (Nat)"/>
    <property type="match status" value="1"/>
</dbReference>
<reference evidence="2 3" key="1">
    <citation type="journal article" date="2011" name="J. Gen. Appl. Microbiol.">
        <title>Draft genome sequencing of the enigmatic basidiomycete Mixia osmundae.</title>
        <authorList>
            <person name="Nishida H."/>
            <person name="Nagatsuka Y."/>
            <person name="Sugiyama J."/>
        </authorList>
    </citation>
    <scope>NUCLEOTIDE SEQUENCE [LARGE SCALE GENOMIC DNA]</scope>
    <source>
        <strain evidence="3">CBS 9802 / IAM 14324 / JCM 22182 / KY 12970</strain>
    </source>
</reference>
<dbReference type="PANTHER" id="PTHR42791">
    <property type="entry name" value="GNAT FAMILY ACETYLTRANSFERASE"/>
    <property type="match status" value="1"/>
</dbReference>
<keyword evidence="3" id="KW-1185">Reference proteome</keyword>
<dbReference type="PROSITE" id="PS51186">
    <property type="entry name" value="GNAT"/>
    <property type="match status" value="1"/>
</dbReference>
<organism evidence="2 3">
    <name type="scientific">Mixia osmundae (strain CBS 9802 / IAM 14324 / JCM 22182 / KY 12970)</name>
    <dbReference type="NCBI Taxonomy" id="764103"/>
    <lineage>
        <taxon>Eukaryota</taxon>
        <taxon>Fungi</taxon>
        <taxon>Dikarya</taxon>
        <taxon>Basidiomycota</taxon>
        <taxon>Pucciniomycotina</taxon>
        <taxon>Mixiomycetes</taxon>
        <taxon>Mixiales</taxon>
        <taxon>Mixiaceae</taxon>
        <taxon>Mixia</taxon>
    </lineage>
</organism>
<dbReference type="HOGENOM" id="CLU_1225037_0_0_1"/>
<dbReference type="InterPro" id="IPR052523">
    <property type="entry name" value="Trichothecene_AcTrans"/>
</dbReference>
<reference evidence="2 3" key="2">
    <citation type="journal article" date="2012" name="Open Biol.">
        <title>Characteristics of nucleosomes and linker DNA regions on the genome of the basidiomycete Mixia osmundae revealed by mono- and dinucleosome mapping.</title>
        <authorList>
            <person name="Nishida H."/>
            <person name="Kondo S."/>
            <person name="Matsumoto T."/>
            <person name="Suzuki Y."/>
            <person name="Yoshikawa H."/>
            <person name="Taylor T.D."/>
            <person name="Sugiyama J."/>
        </authorList>
    </citation>
    <scope>NUCLEOTIDE SEQUENCE [LARGE SCALE GENOMIC DNA]</scope>
    <source>
        <strain evidence="3">CBS 9802 / IAM 14324 / JCM 22182 / KY 12970</strain>
    </source>
</reference>
<dbReference type="CDD" id="cd04301">
    <property type="entry name" value="NAT_SF"/>
    <property type="match status" value="1"/>
</dbReference>
<dbReference type="Proteomes" id="UP000009131">
    <property type="component" value="Unassembled WGS sequence"/>
</dbReference>